<protein>
    <submittedName>
        <fullName evidence="2">Uncharacterized protein</fullName>
    </submittedName>
</protein>
<feature type="compositionally biased region" description="Basic and acidic residues" evidence="1">
    <location>
        <begin position="212"/>
        <end position="226"/>
    </location>
</feature>
<feature type="compositionally biased region" description="Acidic residues" evidence="1">
    <location>
        <begin position="582"/>
        <end position="651"/>
    </location>
</feature>
<gene>
    <name evidence="2" type="ORF">B0T10DRAFT_578175</name>
</gene>
<sequence>MAAQAMIAHGPDVRQGAATPTSMSYRPMAGSPTLTNPDMILPDYDYDRAASPSDERSRSPVMLWNNPQIANMPFQLPPSQISYMAGNTPIIYGNGTMLSDIGEVTEVESVVGRGSRRPSSHLSLMSDDATALRSSPTIGVPPRFKNKTQLVPRERRSSLESTSTVTTQGQNGGEFADFDDAVSVDDINFQGDDEESMASSYVEGTPAQEPSATKKPERQPAPEDRFSTSSLSDRAEQILANAKKRLSTMEGNLSRARNTVSYTPMSDGSTPSPPIARAATSFRDSTGLGGHSRMSSETSFQNDLTHPGYPLRSASALGAAGGYRQPLTSSRSADALGGYSGYGPRMPPHPLDLALEPLSEDEDHMDADQIGNQSGHLRTPTFGSITDKEVTRSVSVTQVRDLKDQMKDLKGKISSLKEQARADSLKRRSLQSLRTPSPFTHARWDQGFMEARGIRGANQDTVAWQAPWNTGAVPNDFEVDKPIPNYEELAAAELKAEEEERAFPEEKEAFEDEAKEESIDGSDSTRTEHALEYRKLVEQVGKEQEKPSPEEDDQPLDEFVTPGEEPGEWKEDAALDEQVQLQEEEVPELEAQELEQEQQQELELDEAVEQLNDEEQEEEEEDEDEEQEFAVEDDDEGDDEEGEFVDFDSESGESLYHDTFQHPISHEDREDAFDYEHFFLHSAMGTISQQRLERERRGSFGSVSSEESVETTRGPIVDLPRRSSIDTMSSVNSFATATEGRLSRTSTMGDNTKETAVSTPESSDYSDGPPTSKRTTFGGFDFARPEEESDEPKQDQPRRNTVVHRPAHSESVSSLRPSVSSFESTGTNRSFPLVSKAKVNGGVLTPSGSPDRELDQISETLMNETASICEQESGGGEGQTPALHLLSKEDQVLVQKLVASLGKCVLGLTEVSKASVESRMYRRRLESARRILEGLEE</sequence>
<name>A0A9P9AY59_9HYPO</name>
<organism evidence="2 3">
    <name type="scientific">Thelonectria olida</name>
    <dbReference type="NCBI Taxonomy" id="1576542"/>
    <lineage>
        <taxon>Eukaryota</taxon>
        <taxon>Fungi</taxon>
        <taxon>Dikarya</taxon>
        <taxon>Ascomycota</taxon>
        <taxon>Pezizomycotina</taxon>
        <taxon>Sordariomycetes</taxon>
        <taxon>Hypocreomycetidae</taxon>
        <taxon>Hypocreales</taxon>
        <taxon>Nectriaceae</taxon>
        <taxon>Thelonectria</taxon>
    </lineage>
</organism>
<feature type="region of interest" description="Disordered" evidence="1">
    <location>
        <begin position="495"/>
        <end position="654"/>
    </location>
</feature>
<evidence type="ECO:0000256" key="1">
    <source>
        <dbReference type="SAM" id="MobiDB-lite"/>
    </source>
</evidence>
<keyword evidence="3" id="KW-1185">Reference proteome</keyword>
<dbReference type="Proteomes" id="UP000777438">
    <property type="component" value="Unassembled WGS sequence"/>
</dbReference>
<comment type="caution">
    <text evidence="2">The sequence shown here is derived from an EMBL/GenBank/DDBJ whole genome shotgun (WGS) entry which is preliminary data.</text>
</comment>
<feature type="compositionally biased region" description="Basic and acidic residues" evidence="1">
    <location>
        <begin position="783"/>
        <end position="798"/>
    </location>
</feature>
<evidence type="ECO:0000313" key="2">
    <source>
        <dbReference type="EMBL" id="KAH6898445.1"/>
    </source>
</evidence>
<accession>A0A9P9AY59</accession>
<dbReference type="OrthoDB" id="3438840at2759"/>
<feature type="compositionally biased region" description="Basic and acidic residues" evidence="1">
    <location>
        <begin position="523"/>
        <end position="549"/>
    </location>
</feature>
<feature type="compositionally biased region" description="Low complexity" evidence="1">
    <location>
        <begin position="809"/>
        <end position="824"/>
    </location>
</feature>
<feature type="region of interest" description="Disordered" evidence="1">
    <location>
        <begin position="1"/>
        <end position="39"/>
    </location>
</feature>
<feature type="region of interest" description="Disordered" evidence="1">
    <location>
        <begin position="194"/>
        <end position="234"/>
    </location>
</feature>
<dbReference type="EMBL" id="JAGPYM010000002">
    <property type="protein sequence ID" value="KAH6898445.1"/>
    <property type="molecule type" value="Genomic_DNA"/>
</dbReference>
<reference evidence="2 3" key="1">
    <citation type="journal article" date="2021" name="Nat. Commun.">
        <title>Genetic determinants of endophytism in the Arabidopsis root mycobiome.</title>
        <authorList>
            <person name="Mesny F."/>
            <person name="Miyauchi S."/>
            <person name="Thiergart T."/>
            <person name="Pickel B."/>
            <person name="Atanasova L."/>
            <person name="Karlsson M."/>
            <person name="Huettel B."/>
            <person name="Barry K.W."/>
            <person name="Haridas S."/>
            <person name="Chen C."/>
            <person name="Bauer D."/>
            <person name="Andreopoulos W."/>
            <person name="Pangilinan J."/>
            <person name="LaButti K."/>
            <person name="Riley R."/>
            <person name="Lipzen A."/>
            <person name="Clum A."/>
            <person name="Drula E."/>
            <person name="Henrissat B."/>
            <person name="Kohler A."/>
            <person name="Grigoriev I.V."/>
            <person name="Martin F.M."/>
            <person name="Hacquard S."/>
        </authorList>
    </citation>
    <scope>NUCLEOTIDE SEQUENCE [LARGE SCALE GENOMIC DNA]</scope>
    <source>
        <strain evidence="2 3">MPI-CAGE-CH-0241</strain>
    </source>
</reference>
<proteinExistence type="predicted"/>
<dbReference type="AlphaFoldDB" id="A0A9P9AY59"/>
<feature type="compositionally biased region" description="Polar residues" evidence="1">
    <location>
        <begin position="743"/>
        <end position="765"/>
    </location>
</feature>
<evidence type="ECO:0000313" key="3">
    <source>
        <dbReference type="Proteomes" id="UP000777438"/>
    </source>
</evidence>
<feature type="region of interest" description="Disordered" evidence="1">
    <location>
        <begin position="688"/>
        <end position="833"/>
    </location>
</feature>
<feature type="compositionally biased region" description="Polar residues" evidence="1">
    <location>
        <begin position="725"/>
        <end position="736"/>
    </location>
</feature>
<feature type="region of interest" description="Disordered" evidence="1">
    <location>
        <begin position="112"/>
        <end position="182"/>
    </location>
</feature>